<dbReference type="PANTHER" id="PTHR11877">
    <property type="entry name" value="HYDROXYMETHYLGLUTARYL-COA SYNTHASE"/>
    <property type="match status" value="1"/>
</dbReference>
<gene>
    <name evidence="7" type="ordered locus">Oweho_0672</name>
</gene>
<dbReference type="eggNOG" id="COG3424">
    <property type="taxonomic scope" value="Bacteria"/>
</dbReference>
<dbReference type="CDD" id="cd00831">
    <property type="entry name" value="CHS_like"/>
    <property type="match status" value="1"/>
</dbReference>
<feature type="domain" description="Chalcone/stilbene synthase N-terminal" evidence="5">
    <location>
        <begin position="7"/>
        <end position="205"/>
    </location>
</feature>
<evidence type="ECO:0000256" key="1">
    <source>
        <dbReference type="ARBA" id="ARBA00005531"/>
    </source>
</evidence>
<dbReference type="STRING" id="926562.Oweho_0672"/>
<dbReference type="EMBL" id="CP003156">
    <property type="protein sequence ID" value="AEV31686.1"/>
    <property type="molecule type" value="Genomic_DNA"/>
</dbReference>
<dbReference type="Pfam" id="PF02797">
    <property type="entry name" value="Chal_sti_synt_C"/>
    <property type="match status" value="1"/>
</dbReference>
<keyword evidence="2" id="KW-0808">Transferase</keyword>
<dbReference type="RefSeq" id="WP_014201047.1">
    <property type="nucleotide sequence ID" value="NC_016599.1"/>
</dbReference>
<dbReference type="InterPro" id="IPR016039">
    <property type="entry name" value="Thiolase-like"/>
</dbReference>
<dbReference type="AlphaFoldDB" id="G8R115"/>
<organism evidence="7 8">
    <name type="scientific">Owenweeksia hongkongensis (strain DSM 17368 / CIP 108786 / JCM 12287 / NRRL B-23963 / UST20020801)</name>
    <dbReference type="NCBI Taxonomy" id="926562"/>
    <lineage>
        <taxon>Bacteria</taxon>
        <taxon>Pseudomonadati</taxon>
        <taxon>Bacteroidota</taxon>
        <taxon>Flavobacteriia</taxon>
        <taxon>Flavobacteriales</taxon>
        <taxon>Owenweeksiaceae</taxon>
        <taxon>Owenweeksia</taxon>
    </lineage>
</organism>
<dbReference type="InterPro" id="IPR012328">
    <property type="entry name" value="Chalcone/stilbene_synt_C"/>
</dbReference>
<sequence length="355" mass="39829">MNTNPTTKILATAKALPPHTKTTEEILPVVEAWLAEQPKRFRDKVLRIFKYAQVDRRYSIMDLEDVFTKTSFEEKNKHYAIEMTKLAELALQKALDKAELQPTDIDFIITTSCTGIMIPSVDAFLINSLKMKQDVVRMPITEMGCAAGVSALIYAHDLLKSNPGKRAAIVALESPTSTFQLDDFSMTNMVSAAIFGDGVAATILGPSDDKVLPVIKDTGMYHFFDELHMMGFNLTNGGLQMVLDPSVPEKIQEHFDDILLPFLERNQLEIKDLEHFIFHPGGKKIVKMVEDLLHDMGKNINITKEVLRIYGNMSSATVLYVLEEYLNKEIPAGEKGLMLSFGPGFSAQRVLLEWE</sequence>
<evidence type="ECO:0000256" key="4">
    <source>
        <dbReference type="PIRSR" id="PIRSR000451-1"/>
    </source>
</evidence>
<dbReference type="GO" id="GO:0016747">
    <property type="term" value="F:acyltransferase activity, transferring groups other than amino-acyl groups"/>
    <property type="evidence" value="ECO:0007669"/>
    <property type="project" value="InterPro"/>
</dbReference>
<evidence type="ECO:0000259" key="6">
    <source>
        <dbReference type="Pfam" id="PF02797"/>
    </source>
</evidence>
<evidence type="ECO:0000256" key="3">
    <source>
        <dbReference type="ARBA" id="ARBA00023315"/>
    </source>
</evidence>
<dbReference type="KEGG" id="oho:Oweho_0672"/>
<dbReference type="OrthoDB" id="9786288at2"/>
<evidence type="ECO:0000313" key="8">
    <source>
        <dbReference type="Proteomes" id="UP000005631"/>
    </source>
</evidence>
<dbReference type="InterPro" id="IPR011141">
    <property type="entry name" value="Polyketide_synthase_type-III"/>
</dbReference>
<dbReference type="SUPFAM" id="SSF53901">
    <property type="entry name" value="Thiolase-like"/>
    <property type="match status" value="2"/>
</dbReference>
<evidence type="ECO:0000259" key="5">
    <source>
        <dbReference type="Pfam" id="PF00195"/>
    </source>
</evidence>
<dbReference type="PANTHER" id="PTHR11877:SF99">
    <property type="entry name" value="1,3,6,8-TETRAHYDROXYNAPHTHALENE SYNTHASE"/>
    <property type="match status" value="1"/>
</dbReference>
<keyword evidence="8" id="KW-1185">Reference proteome</keyword>
<dbReference type="Gene3D" id="3.40.47.10">
    <property type="match status" value="2"/>
</dbReference>
<keyword evidence="3" id="KW-0012">Acyltransferase</keyword>
<dbReference type="GO" id="GO:0030639">
    <property type="term" value="P:polyketide biosynthetic process"/>
    <property type="evidence" value="ECO:0007669"/>
    <property type="project" value="TreeGrafter"/>
</dbReference>
<name>G8R115_OWEHD</name>
<feature type="active site" description="Acyl-thioester intermediate" evidence="4">
    <location>
        <position position="145"/>
    </location>
</feature>
<evidence type="ECO:0000256" key="2">
    <source>
        <dbReference type="ARBA" id="ARBA00022679"/>
    </source>
</evidence>
<dbReference type="PATRIC" id="fig|926562.3.peg.684"/>
<dbReference type="InterPro" id="IPR001099">
    <property type="entry name" value="Chalcone/stilbene_synt_N"/>
</dbReference>
<comment type="similarity">
    <text evidence="1">Belongs to the thiolase-like superfamily. Chalcone/stilbene synthases family.</text>
</comment>
<dbReference type="HOGENOM" id="CLU_034992_0_1_10"/>
<accession>G8R115</accession>
<dbReference type="Proteomes" id="UP000005631">
    <property type="component" value="Chromosome"/>
</dbReference>
<proteinExistence type="inferred from homology"/>
<dbReference type="PIRSF" id="PIRSF000451">
    <property type="entry name" value="PKS_III"/>
    <property type="match status" value="1"/>
</dbReference>
<evidence type="ECO:0000313" key="7">
    <source>
        <dbReference type="EMBL" id="AEV31686.1"/>
    </source>
</evidence>
<protein>
    <submittedName>
        <fullName evidence="7">Putative naringenin-chalcone synthase</fullName>
    </submittedName>
</protein>
<dbReference type="Pfam" id="PF00195">
    <property type="entry name" value="Chal_sti_synt_N"/>
    <property type="match status" value="1"/>
</dbReference>
<feature type="domain" description="Chalcone/stilbene synthase C-terminal" evidence="6">
    <location>
        <begin position="231"/>
        <end position="352"/>
    </location>
</feature>
<reference evidence="7 8" key="1">
    <citation type="journal article" date="2012" name="Stand. Genomic Sci.">
        <title>Genome sequence of the orange-pigmented seawater bacterium Owenweeksia hongkongensis type strain (UST20020801(T)).</title>
        <authorList>
            <person name="Riedel T."/>
            <person name="Held B."/>
            <person name="Nolan M."/>
            <person name="Lucas S."/>
            <person name="Lapidus A."/>
            <person name="Tice H."/>
            <person name="Del Rio T.G."/>
            <person name="Cheng J.F."/>
            <person name="Han C."/>
            <person name="Tapia R."/>
            <person name="Goodwin L.A."/>
            <person name="Pitluck S."/>
            <person name="Liolios K."/>
            <person name="Mavromatis K."/>
            <person name="Pagani I."/>
            <person name="Ivanova N."/>
            <person name="Mikhailova N."/>
            <person name="Pati A."/>
            <person name="Chen A."/>
            <person name="Palaniappan K."/>
            <person name="Rohde M."/>
            <person name="Tindall B.J."/>
            <person name="Detter J.C."/>
            <person name="Goker M."/>
            <person name="Woyke T."/>
            <person name="Bristow J."/>
            <person name="Eisen J.A."/>
            <person name="Markowitz V."/>
            <person name="Hugenholtz P."/>
            <person name="Klenk H.P."/>
            <person name="Kyrpides N.C."/>
        </authorList>
    </citation>
    <scope>NUCLEOTIDE SEQUENCE</scope>
    <source>
        <strain evidence="8">DSM 17368 / JCM 12287 / NRRL B-23963</strain>
    </source>
</reference>